<proteinExistence type="predicted"/>
<gene>
    <name evidence="1" type="ORF">FYJ60_12265</name>
</gene>
<accession>A0A7X2PA44</accession>
<name>A0A7X2PA44_9FIRM</name>
<reference evidence="1 2" key="1">
    <citation type="submission" date="2019-08" db="EMBL/GenBank/DDBJ databases">
        <title>In-depth cultivation of the pig gut microbiome towards novel bacterial diversity and tailored functional studies.</title>
        <authorList>
            <person name="Wylensek D."/>
            <person name="Hitch T.C.A."/>
            <person name="Clavel T."/>
        </authorList>
    </citation>
    <scope>NUCLEOTIDE SEQUENCE [LARGE SCALE GENOMIC DNA]</scope>
    <source>
        <strain evidence="1 2">Oil+RF-744-WCA-WT-13</strain>
    </source>
</reference>
<protein>
    <submittedName>
        <fullName evidence="1">Heat-shock protein Hsp90</fullName>
    </submittedName>
</protein>
<sequence>MTKTEVMETVKAMKDAPSCYEGLKKVAEAYLENPGKEQAAALIQEMKQDITTIDSLIGLCESENGKKLFGAEQAAAMAKQAKEHKEKGGKYCICPACQNAAKLLENEKDI</sequence>
<evidence type="ECO:0000313" key="2">
    <source>
        <dbReference type="Proteomes" id="UP000466864"/>
    </source>
</evidence>
<keyword evidence="2" id="KW-1185">Reference proteome</keyword>
<evidence type="ECO:0000313" key="1">
    <source>
        <dbReference type="EMBL" id="MST83069.1"/>
    </source>
</evidence>
<organism evidence="1 2">
    <name type="scientific">Bilifractor porci</name>
    <dbReference type="NCBI Taxonomy" id="2606636"/>
    <lineage>
        <taxon>Bacteria</taxon>
        <taxon>Bacillati</taxon>
        <taxon>Bacillota</taxon>
        <taxon>Clostridia</taxon>
        <taxon>Lachnospirales</taxon>
        <taxon>Lachnospiraceae</taxon>
        <taxon>Bilifractor</taxon>
    </lineage>
</organism>
<dbReference type="RefSeq" id="WP_154458973.1">
    <property type="nucleotide sequence ID" value="NZ_VUMV01000015.1"/>
</dbReference>
<dbReference type="Proteomes" id="UP000466864">
    <property type="component" value="Unassembled WGS sequence"/>
</dbReference>
<comment type="caution">
    <text evidence="1">The sequence shown here is derived from an EMBL/GenBank/DDBJ whole genome shotgun (WGS) entry which is preliminary data.</text>
</comment>
<dbReference type="EMBL" id="VUMV01000015">
    <property type="protein sequence ID" value="MST83069.1"/>
    <property type="molecule type" value="Genomic_DNA"/>
</dbReference>
<dbReference type="AlphaFoldDB" id="A0A7X2PA44"/>